<evidence type="ECO:0000313" key="2">
    <source>
        <dbReference type="EMBL" id="KAF7848489.1"/>
    </source>
</evidence>
<comment type="caution">
    <text evidence="2">The sequence shown here is derived from an EMBL/GenBank/DDBJ whole genome shotgun (WGS) entry which is preliminary data.</text>
</comment>
<sequence>MFSAGSSYLQTKVSIITLSDGNALSLDPNSSAQSTAQSEPYKYPAKPPLNPPGPPLLFSLHRFSVAPSPSHMYGQPPRSRPSGGGRGRGQPPPQQQQHHQQLLPPNPLLQNPNFYFQNPHLQLFHQNMAFAKQIPGYPMQNAAFPIPSPSFPPPQQQQLPNVAPPPPAQQPQVRPQVPSHKELVERTERAVVKAWRDLVAAGESVSACKVSQATLLALQVDSWGSLGFQMQEVPALHRLMATEGKVM</sequence>
<feature type="compositionally biased region" description="Low complexity" evidence="1">
    <location>
        <begin position="95"/>
        <end position="111"/>
    </location>
</feature>
<feature type="compositionally biased region" description="Polar residues" evidence="1">
    <location>
        <begin position="21"/>
        <end position="38"/>
    </location>
</feature>
<gene>
    <name evidence="2" type="ORF">BT93_L1906</name>
</gene>
<dbReference type="Proteomes" id="UP000806378">
    <property type="component" value="Unassembled WGS sequence"/>
</dbReference>
<keyword evidence="3" id="KW-1185">Reference proteome</keyword>
<proteinExistence type="predicted"/>
<accession>A0A8T0CQY2</accession>
<feature type="compositionally biased region" description="Pro residues" evidence="1">
    <location>
        <begin position="45"/>
        <end position="55"/>
    </location>
</feature>
<name>A0A8T0CQY2_CORYI</name>
<dbReference type="OrthoDB" id="1262810at2759"/>
<dbReference type="AlphaFoldDB" id="A0A8T0CQY2"/>
<dbReference type="EMBL" id="MU090101">
    <property type="protein sequence ID" value="KAF7848489.1"/>
    <property type="molecule type" value="Genomic_DNA"/>
</dbReference>
<organism evidence="2 3">
    <name type="scientific">Corymbia citriodora subsp. variegata</name>
    <dbReference type="NCBI Taxonomy" id="360336"/>
    <lineage>
        <taxon>Eukaryota</taxon>
        <taxon>Viridiplantae</taxon>
        <taxon>Streptophyta</taxon>
        <taxon>Embryophyta</taxon>
        <taxon>Tracheophyta</taxon>
        <taxon>Spermatophyta</taxon>
        <taxon>Magnoliopsida</taxon>
        <taxon>eudicotyledons</taxon>
        <taxon>Gunneridae</taxon>
        <taxon>Pentapetalae</taxon>
        <taxon>rosids</taxon>
        <taxon>malvids</taxon>
        <taxon>Myrtales</taxon>
        <taxon>Myrtaceae</taxon>
        <taxon>Myrtoideae</taxon>
        <taxon>Eucalypteae</taxon>
        <taxon>Corymbia</taxon>
    </lineage>
</organism>
<feature type="compositionally biased region" description="Pro residues" evidence="1">
    <location>
        <begin position="146"/>
        <end position="155"/>
    </location>
</feature>
<protein>
    <submittedName>
        <fullName evidence="2">Uncharacterized protein</fullName>
    </submittedName>
</protein>
<evidence type="ECO:0000256" key="1">
    <source>
        <dbReference type="SAM" id="MobiDB-lite"/>
    </source>
</evidence>
<feature type="region of interest" description="Disordered" evidence="1">
    <location>
        <begin position="141"/>
        <end position="176"/>
    </location>
</feature>
<feature type="region of interest" description="Disordered" evidence="1">
    <location>
        <begin position="21"/>
        <end position="111"/>
    </location>
</feature>
<reference evidence="2" key="1">
    <citation type="submission" date="2020-05" db="EMBL/GenBank/DDBJ databases">
        <title>WGS assembly of Corymbia citriodora subspecies variegata.</title>
        <authorList>
            <person name="Barry K."/>
            <person name="Hundley H."/>
            <person name="Shu S."/>
            <person name="Jenkins J."/>
            <person name="Grimwood J."/>
            <person name="Baten A."/>
        </authorList>
    </citation>
    <scope>NUCLEOTIDE SEQUENCE</scope>
    <source>
        <strain evidence="2">CV2-018</strain>
    </source>
</reference>
<evidence type="ECO:0000313" key="3">
    <source>
        <dbReference type="Proteomes" id="UP000806378"/>
    </source>
</evidence>
<dbReference type="Gramene" id="rna-gnl|WGS:JABURB|Cocit.L1906.1">
    <property type="protein sequence ID" value="cds-KAF7848489.1"/>
    <property type="gene ID" value="gene-BT93_L1906"/>
</dbReference>